<dbReference type="InterPro" id="IPR036938">
    <property type="entry name" value="PAP2/HPO_sf"/>
</dbReference>
<evidence type="ECO:0000256" key="1">
    <source>
        <dbReference type="SAM" id="MobiDB-lite"/>
    </source>
</evidence>
<keyword evidence="2" id="KW-0812">Transmembrane</keyword>
<sequence>MSHAPSPRGPEASYPQFAGPPAGTSARSVTTRTVIGTFLALAVLWGLVMLIAYGSLHTVTGQALDEVALAQAKADRNVYFPGAALVLAQYVPELGAVAAGVLALVWAVRYRRWTAAVCAAGAAFAANVTTQFLKHGVLDKPDLGIQQIASNSFPSGHTTAAASALMAVLLVAPPHLRARAGRWGALIAAVTGMLTILNGWHRPTDAAAALLIVGGWGVVATLVARAVDAALSRTDARPGAASLQFYRQFRKNRSRRRQDIEWSEDRGESAYLPPAHERVERQFAEQQRGEQERAASYPQAQQGYPHAQYGHQQPQPTRSQPAPYGAPVYRPRFPARPRLGTAITLTVLAAALLAAAIWWPSPTVAGTLAGRVTLTAGYVGIAAAAALGWSLVARRLRDTTR</sequence>
<feature type="transmembrane region" description="Helical" evidence="2">
    <location>
        <begin position="183"/>
        <end position="200"/>
    </location>
</feature>
<evidence type="ECO:0000313" key="4">
    <source>
        <dbReference type="EMBL" id="SME94437.1"/>
    </source>
</evidence>
<organism evidence="4 5">
    <name type="scientific">Kocuria marina subsp. indica</name>
    <dbReference type="NCBI Taxonomy" id="1049583"/>
    <lineage>
        <taxon>Bacteria</taxon>
        <taxon>Bacillati</taxon>
        <taxon>Actinomycetota</taxon>
        <taxon>Actinomycetes</taxon>
        <taxon>Micrococcales</taxon>
        <taxon>Micrococcaceae</taxon>
        <taxon>Kocuria</taxon>
    </lineage>
</organism>
<keyword evidence="2" id="KW-0472">Membrane</keyword>
<name>A0A1X7CDZ9_9MICC</name>
<evidence type="ECO:0000256" key="2">
    <source>
        <dbReference type="SAM" id="Phobius"/>
    </source>
</evidence>
<feature type="domain" description="Phosphatidic acid phosphatase type 2/haloperoxidase" evidence="3">
    <location>
        <begin position="115"/>
        <end position="221"/>
    </location>
</feature>
<feature type="transmembrane region" description="Helical" evidence="2">
    <location>
        <begin position="34"/>
        <end position="56"/>
    </location>
</feature>
<evidence type="ECO:0000313" key="5">
    <source>
        <dbReference type="Proteomes" id="UP000192929"/>
    </source>
</evidence>
<dbReference type="RefSeq" id="WP_240505568.1">
    <property type="nucleotide sequence ID" value="NZ_FXAC01000002.1"/>
</dbReference>
<gene>
    <name evidence="4" type="ORF">SAMN06296028_102221</name>
</gene>
<dbReference type="SMART" id="SM00014">
    <property type="entry name" value="acidPPc"/>
    <property type="match status" value="1"/>
</dbReference>
<dbReference type="Pfam" id="PF01569">
    <property type="entry name" value="PAP2"/>
    <property type="match status" value="1"/>
</dbReference>
<protein>
    <submittedName>
        <fullName evidence="4">PAP2 superfamily protein</fullName>
    </submittedName>
</protein>
<dbReference type="Proteomes" id="UP000192929">
    <property type="component" value="Unassembled WGS sequence"/>
</dbReference>
<dbReference type="AlphaFoldDB" id="A0A1X7CDZ9"/>
<accession>A0A1X7CDZ9</accession>
<proteinExistence type="predicted"/>
<feature type="transmembrane region" description="Helical" evidence="2">
    <location>
        <begin position="153"/>
        <end position="171"/>
    </location>
</feature>
<feature type="transmembrane region" description="Helical" evidence="2">
    <location>
        <begin position="339"/>
        <end position="360"/>
    </location>
</feature>
<dbReference type="InterPro" id="IPR000326">
    <property type="entry name" value="PAP2/HPO"/>
</dbReference>
<feature type="transmembrane region" description="Helical" evidence="2">
    <location>
        <begin position="83"/>
        <end position="106"/>
    </location>
</feature>
<feature type="region of interest" description="Disordered" evidence="1">
    <location>
        <begin position="1"/>
        <end position="22"/>
    </location>
</feature>
<feature type="transmembrane region" description="Helical" evidence="2">
    <location>
        <begin position="206"/>
        <end position="227"/>
    </location>
</feature>
<feature type="transmembrane region" description="Helical" evidence="2">
    <location>
        <begin position="372"/>
        <end position="392"/>
    </location>
</feature>
<feature type="transmembrane region" description="Helical" evidence="2">
    <location>
        <begin position="113"/>
        <end position="133"/>
    </location>
</feature>
<feature type="region of interest" description="Disordered" evidence="1">
    <location>
        <begin position="305"/>
        <end position="329"/>
    </location>
</feature>
<dbReference type="SUPFAM" id="SSF48317">
    <property type="entry name" value="Acid phosphatase/Vanadium-dependent haloperoxidase"/>
    <property type="match status" value="1"/>
</dbReference>
<dbReference type="Gene3D" id="1.20.144.10">
    <property type="entry name" value="Phosphatidic acid phosphatase type 2/haloperoxidase"/>
    <property type="match status" value="1"/>
</dbReference>
<dbReference type="EMBL" id="FXAC01000002">
    <property type="protein sequence ID" value="SME94437.1"/>
    <property type="molecule type" value="Genomic_DNA"/>
</dbReference>
<feature type="region of interest" description="Disordered" evidence="1">
    <location>
        <begin position="256"/>
        <end position="275"/>
    </location>
</feature>
<feature type="compositionally biased region" description="Polar residues" evidence="1">
    <location>
        <begin position="310"/>
        <end position="320"/>
    </location>
</feature>
<keyword evidence="2" id="KW-1133">Transmembrane helix</keyword>
<feature type="compositionally biased region" description="Basic and acidic residues" evidence="1">
    <location>
        <begin position="257"/>
        <end position="268"/>
    </location>
</feature>
<keyword evidence="5" id="KW-1185">Reference proteome</keyword>
<reference evidence="5" key="1">
    <citation type="submission" date="2017-04" db="EMBL/GenBank/DDBJ databases">
        <authorList>
            <person name="Varghese N."/>
            <person name="Submissions S."/>
        </authorList>
    </citation>
    <scope>NUCLEOTIDE SEQUENCE [LARGE SCALE GENOMIC DNA]</scope>
    <source>
        <strain evidence="5">NIO-1021</strain>
    </source>
</reference>
<evidence type="ECO:0000259" key="3">
    <source>
        <dbReference type="SMART" id="SM00014"/>
    </source>
</evidence>